<dbReference type="InterPro" id="IPR036691">
    <property type="entry name" value="Endo/exonu/phosph_ase_sf"/>
</dbReference>
<name>A0AAW2QI00_SESRA</name>
<evidence type="ECO:0000313" key="1">
    <source>
        <dbReference type="EMBL" id="KAL0367195.1"/>
    </source>
</evidence>
<accession>A0AAW2QI00</accession>
<dbReference type="SUPFAM" id="SSF56219">
    <property type="entry name" value="DNase I-like"/>
    <property type="match status" value="1"/>
</dbReference>
<proteinExistence type="predicted"/>
<organism evidence="1">
    <name type="scientific">Sesamum radiatum</name>
    <name type="common">Black benniseed</name>
    <dbReference type="NCBI Taxonomy" id="300843"/>
    <lineage>
        <taxon>Eukaryota</taxon>
        <taxon>Viridiplantae</taxon>
        <taxon>Streptophyta</taxon>
        <taxon>Embryophyta</taxon>
        <taxon>Tracheophyta</taxon>
        <taxon>Spermatophyta</taxon>
        <taxon>Magnoliopsida</taxon>
        <taxon>eudicotyledons</taxon>
        <taxon>Gunneridae</taxon>
        <taxon>Pentapetalae</taxon>
        <taxon>asterids</taxon>
        <taxon>lamiids</taxon>
        <taxon>Lamiales</taxon>
        <taxon>Pedaliaceae</taxon>
        <taxon>Sesamum</taxon>
    </lineage>
</organism>
<dbReference type="AlphaFoldDB" id="A0AAW2QI00"/>
<gene>
    <name evidence="1" type="ORF">Sradi_3609600</name>
</gene>
<protein>
    <submittedName>
        <fullName evidence="1">Uncharacterized protein</fullName>
    </submittedName>
</protein>
<sequence>MKINLELSGGWGPFSTGVDATVEGEGIQKRWRFMEFYGYPMPAKDKEFWDLLQHLQAAPICPWVCVGDFNKILDQHEKFGSQAQAQWQMEAFRLCLEDCGNLIWFILLLSVSGWIGHARTSGGHRCFLKPGLYMRQWLARITTR</sequence>
<dbReference type="EMBL" id="JACGWJ010000015">
    <property type="protein sequence ID" value="KAL0367195.1"/>
    <property type="molecule type" value="Genomic_DNA"/>
</dbReference>
<reference evidence="1" key="2">
    <citation type="journal article" date="2024" name="Plant">
        <title>Genomic evolution and insights into agronomic trait innovations of Sesamum species.</title>
        <authorList>
            <person name="Miao H."/>
            <person name="Wang L."/>
            <person name="Qu L."/>
            <person name="Liu H."/>
            <person name="Sun Y."/>
            <person name="Le M."/>
            <person name="Wang Q."/>
            <person name="Wei S."/>
            <person name="Zheng Y."/>
            <person name="Lin W."/>
            <person name="Duan Y."/>
            <person name="Cao H."/>
            <person name="Xiong S."/>
            <person name="Wang X."/>
            <person name="Wei L."/>
            <person name="Li C."/>
            <person name="Ma Q."/>
            <person name="Ju M."/>
            <person name="Zhao R."/>
            <person name="Li G."/>
            <person name="Mu C."/>
            <person name="Tian Q."/>
            <person name="Mei H."/>
            <person name="Zhang T."/>
            <person name="Gao T."/>
            <person name="Zhang H."/>
        </authorList>
    </citation>
    <scope>NUCLEOTIDE SEQUENCE</scope>
    <source>
        <strain evidence="1">G02</strain>
    </source>
</reference>
<dbReference type="Gene3D" id="3.60.10.10">
    <property type="entry name" value="Endonuclease/exonuclease/phosphatase"/>
    <property type="match status" value="1"/>
</dbReference>
<comment type="caution">
    <text evidence="1">The sequence shown here is derived from an EMBL/GenBank/DDBJ whole genome shotgun (WGS) entry which is preliminary data.</text>
</comment>
<reference evidence="1" key="1">
    <citation type="submission" date="2020-06" db="EMBL/GenBank/DDBJ databases">
        <authorList>
            <person name="Li T."/>
            <person name="Hu X."/>
            <person name="Zhang T."/>
            <person name="Song X."/>
            <person name="Zhang H."/>
            <person name="Dai N."/>
            <person name="Sheng W."/>
            <person name="Hou X."/>
            <person name="Wei L."/>
        </authorList>
    </citation>
    <scope>NUCLEOTIDE SEQUENCE</scope>
    <source>
        <strain evidence="1">G02</strain>
        <tissue evidence="1">Leaf</tissue>
    </source>
</reference>